<dbReference type="Proteomes" id="UP000298050">
    <property type="component" value="Unassembled WGS sequence"/>
</dbReference>
<reference evidence="1 2" key="1">
    <citation type="submission" date="2019-04" db="EMBL/GenBank/DDBJ databases">
        <title>Taxonomy of novel Haliea sp. from mangrove soil of West Coast of India.</title>
        <authorList>
            <person name="Verma A."/>
            <person name="Kumar P."/>
            <person name="Krishnamurthi S."/>
        </authorList>
    </citation>
    <scope>NUCLEOTIDE SEQUENCE [LARGE SCALE GENOMIC DNA]</scope>
    <source>
        <strain evidence="1 2">SAOS-164</strain>
    </source>
</reference>
<gene>
    <name evidence="1" type="ORF">E4634_10285</name>
</gene>
<dbReference type="EMBL" id="SRLE01000007">
    <property type="protein sequence ID" value="TGD73413.1"/>
    <property type="molecule type" value="Genomic_DNA"/>
</dbReference>
<protein>
    <recommendedName>
        <fullName evidence="3">SnoaL-like domain-containing protein</fullName>
    </recommendedName>
</protein>
<comment type="caution">
    <text evidence="1">The sequence shown here is derived from an EMBL/GenBank/DDBJ whole genome shotgun (WGS) entry which is preliminary data.</text>
</comment>
<dbReference type="AlphaFoldDB" id="A0A4Z0M151"/>
<keyword evidence="2" id="KW-1185">Reference proteome</keyword>
<evidence type="ECO:0008006" key="3">
    <source>
        <dbReference type="Google" id="ProtNLM"/>
    </source>
</evidence>
<dbReference type="InterPro" id="IPR032710">
    <property type="entry name" value="NTF2-like_dom_sf"/>
</dbReference>
<proteinExistence type="predicted"/>
<accession>A0A4Z0M151</accession>
<dbReference type="SUPFAM" id="SSF54427">
    <property type="entry name" value="NTF2-like"/>
    <property type="match status" value="1"/>
</dbReference>
<organism evidence="1 2">
    <name type="scientific">Mangrovimicrobium sediminis</name>
    <dbReference type="NCBI Taxonomy" id="2562682"/>
    <lineage>
        <taxon>Bacteria</taxon>
        <taxon>Pseudomonadati</taxon>
        <taxon>Pseudomonadota</taxon>
        <taxon>Gammaproteobacteria</taxon>
        <taxon>Cellvibrionales</taxon>
        <taxon>Halieaceae</taxon>
        <taxon>Mangrovimicrobium</taxon>
    </lineage>
</organism>
<sequence length="146" mass="16260">MSNTSDAAGGELSGRVLRLIECMHGLVQRGKRDGDVEVDDWLALADIVEIEGFERIGPFHDALDWQGYTEMLTGWVNNTEGWDPVVKQVSEAGDTVFVQCEEMLTQGDEVVPFYSLSMYRFNPAGKICHIGVYMQQTHVYDPDAAA</sequence>
<dbReference type="OrthoDB" id="7504149at2"/>
<evidence type="ECO:0000313" key="1">
    <source>
        <dbReference type="EMBL" id="TGD73413.1"/>
    </source>
</evidence>
<name>A0A4Z0M151_9GAMM</name>
<evidence type="ECO:0000313" key="2">
    <source>
        <dbReference type="Proteomes" id="UP000298050"/>
    </source>
</evidence>
<dbReference type="RefSeq" id="WP_135443551.1">
    <property type="nucleotide sequence ID" value="NZ_SRLE01000007.1"/>
</dbReference>